<dbReference type="GO" id="GO:0006508">
    <property type="term" value="P:proteolysis"/>
    <property type="evidence" value="ECO:0007669"/>
    <property type="project" value="UniProtKB-KW"/>
</dbReference>
<dbReference type="AlphaFoldDB" id="A0A097AQJ9"/>
<dbReference type="OrthoDB" id="48998at2"/>
<dbReference type="PANTHER" id="PTHR39178:SF1">
    <property type="entry name" value="RIBOSOMAL-PROCESSING CYSTEINE PROTEASE PRP"/>
    <property type="match status" value="1"/>
</dbReference>
<evidence type="ECO:0000256" key="4">
    <source>
        <dbReference type="ARBA" id="ARBA00022807"/>
    </source>
</evidence>
<dbReference type="Proteomes" id="UP000029669">
    <property type="component" value="Chromosome"/>
</dbReference>
<dbReference type="InterPro" id="IPR007422">
    <property type="entry name" value="Peptidase_Prp"/>
</dbReference>
<dbReference type="GO" id="GO:0005840">
    <property type="term" value="C:ribosome"/>
    <property type="evidence" value="ECO:0007669"/>
    <property type="project" value="UniProtKB-KW"/>
</dbReference>
<reference evidence="8" key="1">
    <citation type="journal article" date="2015" name="Genome Announc.">
        <title>Whole-Genome Sequences of 80 Environmental and Clinical Isolates of Burkholderia pseudomallei.</title>
        <authorList>
            <person name="Johnson S.L."/>
            <person name="Baker A.L."/>
            <person name="Chain P.S."/>
            <person name="Currie B.J."/>
            <person name="Daligault H.E."/>
            <person name="Davenport K.W."/>
            <person name="Davis C.B."/>
            <person name="Inglis T.J."/>
            <person name="Kaestli M."/>
            <person name="Koren S."/>
            <person name="Mayo M."/>
            <person name="Merritt A.J."/>
            <person name="Price E.P."/>
            <person name="Sarovich D.S."/>
            <person name="Warner J."/>
            <person name="Rosovitz M.J."/>
        </authorList>
    </citation>
    <scope>NUCLEOTIDE SEQUENCE [LARGE SCALE GENOMIC DNA]</scope>
    <source>
        <strain evidence="8">DSM 2030</strain>
    </source>
</reference>
<comment type="similarity">
    <text evidence="5">Belongs to the Prp family.</text>
</comment>
<dbReference type="HOGENOM" id="CLU_140910_1_1_9"/>
<evidence type="ECO:0000256" key="6">
    <source>
        <dbReference type="ARBA" id="ARBA00044538"/>
    </source>
</evidence>
<protein>
    <recommendedName>
        <fullName evidence="6">Ribosomal processing cysteine protease Prp</fullName>
    </recommendedName>
</protein>
<keyword evidence="7" id="KW-0689">Ribosomal protein</keyword>
<evidence type="ECO:0000256" key="3">
    <source>
        <dbReference type="ARBA" id="ARBA00022801"/>
    </source>
</evidence>
<dbReference type="STRING" id="2325.TKV_c09270"/>
<dbReference type="SUPFAM" id="SSF118010">
    <property type="entry name" value="TM1457-like"/>
    <property type="match status" value="1"/>
</dbReference>
<dbReference type="GO" id="GO:0008234">
    <property type="term" value="F:cysteine-type peptidase activity"/>
    <property type="evidence" value="ECO:0007669"/>
    <property type="project" value="UniProtKB-KW"/>
</dbReference>
<organism evidence="7 8">
    <name type="scientific">Thermoanaerobacter kivui</name>
    <name type="common">Acetogenium kivui</name>
    <dbReference type="NCBI Taxonomy" id="2325"/>
    <lineage>
        <taxon>Bacteria</taxon>
        <taxon>Bacillati</taxon>
        <taxon>Bacillota</taxon>
        <taxon>Clostridia</taxon>
        <taxon>Thermoanaerobacterales</taxon>
        <taxon>Thermoanaerobacteraceae</taxon>
        <taxon>Thermoanaerobacter</taxon>
    </lineage>
</organism>
<accession>A0A097AQJ9</accession>
<keyword evidence="1" id="KW-0690">Ribosome biogenesis</keyword>
<dbReference type="Gene3D" id="3.30.70.1490">
    <property type="entry name" value="Cysteine protease Prp"/>
    <property type="match status" value="1"/>
</dbReference>
<evidence type="ECO:0000313" key="7">
    <source>
        <dbReference type="EMBL" id="AIS52106.1"/>
    </source>
</evidence>
<keyword evidence="7" id="KW-0687">Ribonucleoprotein</keyword>
<dbReference type="Pfam" id="PF04327">
    <property type="entry name" value="Peptidase_Prp"/>
    <property type="match status" value="1"/>
</dbReference>
<keyword evidence="8" id="KW-1185">Reference proteome</keyword>
<dbReference type="eggNOG" id="COG2868">
    <property type="taxonomic scope" value="Bacteria"/>
</dbReference>
<dbReference type="GO" id="GO:0042254">
    <property type="term" value="P:ribosome biogenesis"/>
    <property type="evidence" value="ECO:0007669"/>
    <property type="project" value="UniProtKB-KW"/>
</dbReference>
<keyword evidence="4" id="KW-0788">Thiol protease</keyword>
<dbReference type="KEGG" id="tki:TKV_c09270"/>
<sequence>MIQVEIFRDSKGDICRFSIVGHAGYDEYGKDIVCSAVSAISQTAILGLEALKTVKIKKKIKSGDLWVEIIEKGFLEDNIRLKAILDTMVLGLKDIEKDYGKYLKVVDRRCEG</sequence>
<evidence type="ECO:0000256" key="1">
    <source>
        <dbReference type="ARBA" id="ARBA00022517"/>
    </source>
</evidence>
<name>A0A097AQJ9_THEKI</name>
<keyword evidence="2" id="KW-0645">Protease</keyword>
<evidence type="ECO:0000256" key="2">
    <source>
        <dbReference type="ARBA" id="ARBA00022670"/>
    </source>
</evidence>
<dbReference type="RefSeq" id="WP_049684908.1">
    <property type="nucleotide sequence ID" value="NZ_CP009170.1"/>
</dbReference>
<dbReference type="CDD" id="cd16332">
    <property type="entry name" value="Prp-like"/>
    <property type="match status" value="1"/>
</dbReference>
<evidence type="ECO:0000313" key="8">
    <source>
        <dbReference type="Proteomes" id="UP000029669"/>
    </source>
</evidence>
<keyword evidence="3" id="KW-0378">Hydrolase</keyword>
<gene>
    <name evidence="7" type="ORF">TKV_c09270</name>
</gene>
<evidence type="ECO:0000256" key="5">
    <source>
        <dbReference type="ARBA" id="ARBA00044503"/>
    </source>
</evidence>
<proteinExistence type="inferred from homology"/>
<dbReference type="InterPro" id="IPR036764">
    <property type="entry name" value="Peptidase_Prp_sf"/>
</dbReference>
<dbReference type="PANTHER" id="PTHR39178">
    <property type="entry name" value="HYPOTHETICAL RIBOSOME-ASSOCIATED PROTEIN"/>
    <property type="match status" value="1"/>
</dbReference>
<dbReference type="EMBL" id="CP009170">
    <property type="protein sequence ID" value="AIS52106.1"/>
    <property type="molecule type" value="Genomic_DNA"/>
</dbReference>